<dbReference type="EMBL" id="JACJVJ010000001">
    <property type="protein sequence ID" value="MBC2776452.1"/>
    <property type="molecule type" value="Genomic_DNA"/>
</dbReference>
<dbReference type="RefSeq" id="WP_185799735.1">
    <property type="nucleotide sequence ID" value="NZ_JACJVJ010000001.1"/>
</dbReference>
<keyword evidence="2" id="KW-1133">Transmembrane helix</keyword>
<feature type="transmembrane region" description="Helical" evidence="2">
    <location>
        <begin position="51"/>
        <end position="69"/>
    </location>
</feature>
<dbReference type="AlphaFoldDB" id="A0A842HTV1"/>
<evidence type="ECO:0000256" key="1">
    <source>
        <dbReference type="SAM" id="MobiDB-lite"/>
    </source>
</evidence>
<accession>A0A842HTV1</accession>
<feature type="region of interest" description="Disordered" evidence="1">
    <location>
        <begin position="112"/>
        <end position="136"/>
    </location>
</feature>
<organism evidence="3 4">
    <name type="scientific">Parasphingopyxis marina</name>
    <dbReference type="NCBI Taxonomy" id="2761622"/>
    <lineage>
        <taxon>Bacteria</taxon>
        <taxon>Pseudomonadati</taxon>
        <taxon>Pseudomonadota</taxon>
        <taxon>Alphaproteobacteria</taxon>
        <taxon>Sphingomonadales</taxon>
        <taxon>Sphingomonadaceae</taxon>
        <taxon>Parasphingopyxis</taxon>
    </lineage>
</organism>
<evidence type="ECO:0000313" key="4">
    <source>
        <dbReference type="Proteomes" id="UP000564378"/>
    </source>
</evidence>
<comment type="caution">
    <text evidence="3">The sequence shown here is derived from an EMBL/GenBank/DDBJ whole genome shotgun (WGS) entry which is preliminary data.</text>
</comment>
<keyword evidence="2" id="KW-0812">Transmembrane</keyword>
<reference evidence="3 4" key="1">
    <citation type="submission" date="2020-08" db="EMBL/GenBank/DDBJ databases">
        <title>Draft genome sequence of Parasphingopyxis sp. GrpM-11.</title>
        <authorList>
            <person name="Oh J."/>
            <person name="Roh D.-H."/>
        </authorList>
    </citation>
    <scope>NUCLEOTIDE SEQUENCE [LARGE SCALE GENOMIC DNA]</scope>
    <source>
        <strain evidence="3 4">GrpM-11</strain>
    </source>
</reference>
<keyword evidence="2" id="KW-0472">Membrane</keyword>
<evidence type="ECO:0000256" key="2">
    <source>
        <dbReference type="SAM" id="Phobius"/>
    </source>
</evidence>
<dbReference type="Proteomes" id="UP000564378">
    <property type="component" value="Unassembled WGS sequence"/>
</dbReference>
<name>A0A842HTV1_9SPHN</name>
<gene>
    <name evidence="3" type="ORF">H6P80_02340</name>
</gene>
<protein>
    <submittedName>
        <fullName evidence="3">Uncharacterized protein</fullName>
    </submittedName>
</protein>
<sequence length="274" mass="30098">MREKVYRSLVSTPGVAVGFINTAAGLFGTFASEDARNAVGDIMTADTIQTIGIVMLGVSVFYFAALWLLKPTNTVVEQSGAGGSSQKAGDNSTQQAWHLPGAKIETAIFGGPPAPAAAQPARQAESSRTAGEGTEKFRKNELAAKRARARQEAELDYDMTGIQVAMRLESILGPVPEDAESYQKWAKKVRLEIQDRVYNKNMATWGRSGEDGETALTRIAPWRWSNARFHFWENVLRIPEIGFVAVFTDIRFNKSQVDLIWPEKDDGPQTTTDV</sequence>
<keyword evidence="4" id="KW-1185">Reference proteome</keyword>
<feature type="transmembrane region" description="Helical" evidence="2">
    <location>
        <begin position="12"/>
        <end position="31"/>
    </location>
</feature>
<proteinExistence type="predicted"/>
<evidence type="ECO:0000313" key="3">
    <source>
        <dbReference type="EMBL" id="MBC2776452.1"/>
    </source>
</evidence>